<evidence type="ECO:0000313" key="2">
    <source>
        <dbReference type="EMBL" id="HJC63341.1"/>
    </source>
</evidence>
<feature type="non-terminal residue" evidence="2">
    <location>
        <position position="1"/>
    </location>
</feature>
<feature type="region of interest" description="Disordered" evidence="1">
    <location>
        <begin position="99"/>
        <end position="136"/>
    </location>
</feature>
<comment type="caution">
    <text evidence="2">The sequence shown here is derived from an EMBL/GenBank/DDBJ whole genome shotgun (WGS) entry which is preliminary data.</text>
</comment>
<dbReference type="EMBL" id="DWVZ01000091">
    <property type="protein sequence ID" value="HJC63341.1"/>
    <property type="molecule type" value="Genomic_DNA"/>
</dbReference>
<evidence type="ECO:0000313" key="3">
    <source>
        <dbReference type="Proteomes" id="UP000823886"/>
    </source>
</evidence>
<dbReference type="Proteomes" id="UP000823886">
    <property type="component" value="Unassembled WGS sequence"/>
</dbReference>
<sequence length="430" mass="49733">APFTILDVSAYLGIEKLEDCQRGYRVKDPKNEANVVCPFCGDARGKASICVCRDGEVKNVFHCYDCGSGYNMVTLYAELKHMKGKDRYKRAYRELYRKKQRQGNGKMRSRRAMQQESQKVKKRASSQKKKMAKPLDKEQVDETYRAMLKYLTLEDVHKKDLVRRGVSEEIINRMVKKGYRSISVEESLTIARRLLKEGCKLEGVPGFFKNWKGEWDINFHEGNRGYLCPVYDIDGFLRGFQIRLDQPKKKNKYVWLSSSGMEKGTSITSLVGVSGTPKGERICLTEGILKAEIASQLLGVCFLGNPGIGNWRDLSEVLKAAKERGVRHVEEMYDMDKMLRLTCQEDYDENCSECEYQEEHGNPDFECPKKRLKRDTIRKGCNAAYRVCRELGLTCERKLWDVGDDGLWDEHEKGIDDWETRDLRKKDKRV</sequence>
<dbReference type="AlphaFoldDB" id="A0A9D2TBT5"/>
<reference evidence="2" key="2">
    <citation type="submission" date="2021-04" db="EMBL/GenBank/DDBJ databases">
        <authorList>
            <person name="Gilroy R."/>
        </authorList>
    </citation>
    <scope>NUCLEOTIDE SEQUENCE</scope>
    <source>
        <strain evidence="2">ChiBcec2-3848</strain>
    </source>
</reference>
<dbReference type="GO" id="GO:0008270">
    <property type="term" value="F:zinc ion binding"/>
    <property type="evidence" value="ECO:0007669"/>
    <property type="project" value="InterPro"/>
</dbReference>
<dbReference type="InterPro" id="IPR036977">
    <property type="entry name" value="DNA_primase_Znf_CHC2"/>
</dbReference>
<organism evidence="2 3">
    <name type="scientific">Candidatus Blautia merdavium</name>
    <dbReference type="NCBI Taxonomy" id="2838494"/>
    <lineage>
        <taxon>Bacteria</taxon>
        <taxon>Bacillati</taxon>
        <taxon>Bacillota</taxon>
        <taxon>Clostridia</taxon>
        <taxon>Lachnospirales</taxon>
        <taxon>Lachnospiraceae</taxon>
        <taxon>Blautia</taxon>
    </lineage>
</organism>
<feature type="compositionally biased region" description="Basic residues" evidence="1">
    <location>
        <begin position="120"/>
        <end position="132"/>
    </location>
</feature>
<dbReference type="Gene3D" id="3.90.580.10">
    <property type="entry name" value="Zinc finger, CHC2-type domain"/>
    <property type="match status" value="1"/>
</dbReference>
<gene>
    <name evidence="2" type="ORF">H9753_06965</name>
</gene>
<name>A0A9D2TBT5_9FIRM</name>
<dbReference type="GO" id="GO:0006260">
    <property type="term" value="P:DNA replication"/>
    <property type="evidence" value="ECO:0007669"/>
    <property type="project" value="InterPro"/>
</dbReference>
<proteinExistence type="predicted"/>
<feature type="compositionally biased region" description="Basic residues" evidence="1">
    <location>
        <begin position="99"/>
        <end position="111"/>
    </location>
</feature>
<evidence type="ECO:0000256" key="1">
    <source>
        <dbReference type="SAM" id="MobiDB-lite"/>
    </source>
</evidence>
<protein>
    <submittedName>
        <fullName evidence="2">DNA primase</fullName>
    </submittedName>
</protein>
<dbReference type="GO" id="GO:0003677">
    <property type="term" value="F:DNA binding"/>
    <property type="evidence" value="ECO:0007669"/>
    <property type="project" value="InterPro"/>
</dbReference>
<accession>A0A9D2TBT5</accession>
<reference evidence="2" key="1">
    <citation type="journal article" date="2021" name="PeerJ">
        <title>Extensive microbial diversity within the chicken gut microbiome revealed by metagenomics and culture.</title>
        <authorList>
            <person name="Gilroy R."/>
            <person name="Ravi A."/>
            <person name="Getino M."/>
            <person name="Pursley I."/>
            <person name="Horton D.L."/>
            <person name="Alikhan N.F."/>
            <person name="Baker D."/>
            <person name="Gharbi K."/>
            <person name="Hall N."/>
            <person name="Watson M."/>
            <person name="Adriaenssens E.M."/>
            <person name="Foster-Nyarko E."/>
            <person name="Jarju S."/>
            <person name="Secka A."/>
            <person name="Antonio M."/>
            <person name="Oren A."/>
            <person name="Chaudhuri R.R."/>
            <person name="La Ragione R."/>
            <person name="Hildebrand F."/>
            <person name="Pallen M.J."/>
        </authorList>
    </citation>
    <scope>NUCLEOTIDE SEQUENCE</scope>
    <source>
        <strain evidence="2">ChiBcec2-3848</strain>
    </source>
</reference>
<dbReference type="SUPFAM" id="SSF57783">
    <property type="entry name" value="Zinc beta-ribbon"/>
    <property type="match status" value="1"/>
</dbReference>